<protein>
    <recommendedName>
        <fullName evidence="4">Pentatricopeptide repeat domain-containing protein</fullName>
    </recommendedName>
</protein>
<reference evidence="2 3" key="1">
    <citation type="submission" date="2016-04" db="EMBL/GenBank/DDBJ databases">
        <title>A degradative enzymes factory behind the ericoid mycorrhizal symbiosis.</title>
        <authorList>
            <consortium name="DOE Joint Genome Institute"/>
            <person name="Martino E."/>
            <person name="Morin E."/>
            <person name="Grelet G."/>
            <person name="Kuo A."/>
            <person name="Kohler A."/>
            <person name="Daghino S."/>
            <person name="Barry K."/>
            <person name="Choi C."/>
            <person name="Cichocki N."/>
            <person name="Clum A."/>
            <person name="Copeland A."/>
            <person name="Hainaut M."/>
            <person name="Haridas S."/>
            <person name="Labutti K."/>
            <person name="Lindquist E."/>
            <person name="Lipzen A."/>
            <person name="Khouja H.-R."/>
            <person name="Murat C."/>
            <person name="Ohm R."/>
            <person name="Olson A."/>
            <person name="Spatafora J."/>
            <person name="Veneault-Fourrey C."/>
            <person name="Henrissat B."/>
            <person name="Grigoriev I."/>
            <person name="Martin F."/>
            <person name="Perotto S."/>
        </authorList>
    </citation>
    <scope>NUCLEOTIDE SEQUENCE [LARGE SCALE GENOMIC DNA]</scope>
    <source>
        <strain evidence="2 3">E</strain>
    </source>
</reference>
<evidence type="ECO:0000256" key="1">
    <source>
        <dbReference type="SAM" id="MobiDB-lite"/>
    </source>
</evidence>
<evidence type="ECO:0008006" key="4">
    <source>
        <dbReference type="Google" id="ProtNLM"/>
    </source>
</evidence>
<dbReference type="AlphaFoldDB" id="A0A2J6TLG4"/>
<proteinExistence type="predicted"/>
<evidence type="ECO:0000313" key="2">
    <source>
        <dbReference type="EMBL" id="PMD63873.1"/>
    </source>
</evidence>
<dbReference type="GeneID" id="36587658"/>
<feature type="region of interest" description="Disordered" evidence="1">
    <location>
        <begin position="59"/>
        <end position="85"/>
    </location>
</feature>
<dbReference type="Proteomes" id="UP000235371">
    <property type="component" value="Unassembled WGS sequence"/>
</dbReference>
<gene>
    <name evidence="2" type="ORF">K444DRAFT_609474</name>
</gene>
<name>A0A2J6TLG4_9HELO</name>
<dbReference type="RefSeq" id="XP_024740777.1">
    <property type="nucleotide sequence ID" value="XM_024879581.1"/>
</dbReference>
<sequence>MGPALQRLLSRPSSLEFLGYLVGAPTANAPAKRIRGLSRERGSACHRYASIAAVARGVEDEDYDAKEKDEPTRRPSGVPIYDTEPSLLPISTPTSSSSLQTLRKPWAGLSSAKNQYWEESLFTHEQLEFESNLDTVPVAGRPRLLDRNGYKEDFRLWACLLEYRKRIHGPQGVLTFWNAVRKRNLHLPTKGILAGKFWPEFLALGFQDCTVLDEVCAYADRMLRDTSERWSRLYVSIIEHFLVNGQGAYAQKWHHRLFKLHPPGSKLFAEMCRYVAFNHGDMKALRRIYTLNKHRNVYSRVIPLLCQREDFKGAVNWHIFFISRGDLPESSKLVEPLVHFLAMYDRHNAWRVTRSLVGAGVSFASTMLNELEKETKISREIMNLVHGKSFNISVKKYNDSLGARWFATRWVSLDVAINAVHALGIQEIGPLSLQAIALRDPDTKAVVIRIAQLRDLGISTGNSLFARAVETFARNRKSDLLEWLLSSDQHPEALEDGDLQESLLETYARAKDWTQYRRTLTLRSLVSKSPDMEKSNIVLRYHVAVGSRGAIMDMLADMQIAGTPVTSKSIAHIIRCSLRPRRAGHRPVTQKGMWHRATDKNGDDTNTAIAILKRIMKSGSFVPIIHWREIIRRLGMAGRFDDLQNLCRELAAWYGPVAPSVWPPRRYRIPAQVPTSHHLHPLRMLFNAPLQKAIVEWGFIHNLKHRKLNLEEFRQGRGPMIRSNALHTVTSGITLLKQLSQHGVYIDGTCVRSAIFNRLITYYGPGRSNRRYNRTARAILNGKIALLAKQIDGALGEEYFTAVDLPRLVNEMALMRWRRVVRRWNKRLDAKRVRSLVPELA</sequence>
<dbReference type="STRING" id="1095630.A0A2J6TLG4"/>
<accession>A0A2J6TLG4</accession>
<dbReference type="OrthoDB" id="5366531at2759"/>
<dbReference type="InParanoid" id="A0A2J6TLG4"/>
<evidence type="ECO:0000313" key="3">
    <source>
        <dbReference type="Proteomes" id="UP000235371"/>
    </source>
</evidence>
<keyword evidence="3" id="KW-1185">Reference proteome</keyword>
<organism evidence="2 3">
    <name type="scientific">Hyaloscypha bicolor E</name>
    <dbReference type="NCBI Taxonomy" id="1095630"/>
    <lineage>
        <taxon>Eukaryota</taxon>
        <taxon>Fungi</taxon>
        <taxon>Dikarya</taxon>
        <taxon>Ascomycota</taxon>
        <taxon>Pezizomycotina</taxon>
        <taxon>Leotiomycetes</taxon>
        <taxon>Helotiales</taxon>
        <taxon>Hyaloscyphaceae</taxon>
        <taxon>Hyaloscypha</taxon>
        <taxon>Hyaloscypha bicolor</taxon>
    </lineage>
</organism>
<dbReference type="EMBL" id="KZ613777">
    <property type="protein sequence ID" value="PMD63873.1"/>
    <property type="molecule type" value="Genomic_DNA"/>
</dbReference>